<feature type="compositionally biased region" description="Basic and acidic residues" evidence="1">
    <location>
        <begin position="62"/>
        <end position="71"/>
    </location>
</feature>
<accession>A0A9W8MMI3</accession>
<keyword evidence="3" id="KW-1185">Reference proteome</keyword>
<name>A0A9W8MMI3_9AGAR</name>
<comment type="caution">
    <text evidence="2">The sequence shown here is derived from an EMBL/GenBank/DDBJ whole genome shotgun (WGS) entry which is preliminary data.</text>
</comment>
<dbReference type="EMBL" id="JANBPK010000730">
    <property type="protein sequence ID" value="KAJ2933924.1"/>
    <property type="molecule type" value="Genomic_DNA"/>
</dbReference>
<evidence type="ECO:0000313" key="2">
    <source>
        <dbReference type="EMBL" id="KAJ2933924.1"/>
    </source>
</evidence>
<feature type="region of interest" description="Disordered" evidence="1">
    <location>
        <begin position="1"/>
        <end position="71"/>
    </location>
</feature>
<proteinExistence type="predicted"/>
<sequence length="71" mass="7278">MSNASGSVSASVSTGPSQNDPILDSGFGFVEEGTDWSDKPPTNRDGRGEGDKKIKGVIIGDGGKKVKPADK</sequence>
<organism evidence="2 3">
    <name type="scientific">Candolleomyces eurysporus</name>
    <dbReference type="NCBI Taxonomy" id="2828524"/>
    <lineage>
        <taxon>Eukaryota</taxon>
        <taxon>Fungi</taxon>
        <taxon>Dikarya</taxon>
        <taxon>Basidiomycota</taxon>
        <taxon>Agaricomycotina</taxon>
        <taxon>Agaricomycetes</taxon>
        <taxon>Agaricomycetidae</taxon>
        <taxon>Agaricales</taxon>
        <taxon>Agaricineae</taxon>
        <taxon>Psathyrellaceae</taxon>
        <taxon>Candolleomyces</taxon>
    </lineage>
</organism>
<gene>
    <name evidence="2" type="ORF">H1R20_g3176</name>
</gene>
<evidence type="ECO:0000313" key="3">
    <source>
        <dbReference type="Proteomes" id="UP001140091"/>
    </source>
</evidence>
<dbReference type="Proteomes" id="UP001140091">
    <property type="component" value="Unassembled WGS sequence"/>
</dbReference>
<feature type="compositionally biased region" description="Basic and acidic residues" evidence="1">
    <location>
        <begin position="36"/>
        <end position="54"/>
    </location>
</feature>
<evidence type="ECO:0000256" key="1">
    <source>
        <dbReference type="SAM" id="MobiDB-lite"/>
    </source>
</evidence>
<dbReference type="AlphaFoldDB" id="A0A9W8MMI3"/>
<feature type="compositionally biased region" description="Low complexity" evidence="1">
    <location>
        <begin position="1"/>
        <end position="17"/>
    </location>
</feature>
<feature type="non-terminal residue" evidence="2">
    <location>
        <position position="1"/>
    </location>
</feature>
<reference evidence="2" key="1">
    <citation type="submission" date="2022-06" db="EMBL/GenBank/DDBJ databases">
        <title>Genome Sequence of Candolleomyces eurysporus.</title>
        <authorList>
            <person name="Buettner E."/>
        </authorList>
    </citation>
    <scope>NUCLEOTIDE SEQUENCE</scope>
    <source>
        <strain evidence="2">VTCC 930004</strain>
    </source>
</reference>
<protein>
    <submittedName>
        <fullName evidence="2">Uncharacterized protein</fullName>
    </submittedName>
</protein>